<organism evidence="1">
    <name type="scientific">marine sediment metagenome</name>
    <dbReference type="NCBI Taxonomy" id="412755"/>
    <lineage>
        <taxon>unclassified sequences</taxon>
        <taxon>metagenomes</taxon>
        <taxon>ecological metagenomes</taxon>
    </lineage>
</organism>
<proteinExistence type="predicted"/>
<reference evidence="1" key="1">
    <citation type="journal article" date="2015" name="Nature">
        <title>Complex archaea that bridge the gap between prokaryotes and eukaryotes.</title>
        <authorList>
            <person name="Spang A."/>
            <person name="Saw J.H."/>
            <person name="Jorgensen S.L."/>
            <person name="Zaremba-Niedzwiedzka K."/>
            <person name="Martijn J."/>
            <person name="Lind A.E."/>
            <person name="van Eijk R."/>
            <person name="Schleper C."/>
            <person name="Guy L."/>
            <person name="Ettema T.J."/>
        </authorList>
    </citation>
    <scope>NUCLEOTIDE SEQUENCE</scope>
</reference>
<name>A0A0F9PGV7_9ZZZZ</name>
<comment type="caution">
    <text evidence="1">The sequence shown here is derived from an EMBL/GenBank/DDBJ whole genome shotgun (WGS) entry which is preliminary data.</text>
</comment>
<sequence>TLMFEESPLKDIKRINSGVATSAMMALVDYMESRNVSADTGYTSDQINNLF</sequence>
<dbReference type="AlphaFoldDB" id="A0A0F9PGV7"/>
<accession>A0A0F9PGV7</accession>
<dbReference type="EMBL" id="LAZR01002359">
    <property type="protein sequence ID" value="KKN31065.1"/>
    <property type="molecule type" value="Genomic_DNA"/>
</dbReference>
<gene>
    <name evidence="1" type="ORF">LCGC14_0827640</name>
</gene>
<evidence type="ECO:0000313" key="1">
    <source>
        <dbReference type="EMBL" id="KKN31065.1"/>
    </source>
</evidence>
<feature type="non-terminal residue" evidence="1">
    <location>
        <position position="1"/>
    </location>
</feature>
<protein>
    <submittedName>
        <fullName evidence="1">Uncharacterized protein</fullName>
    </submittedName>
</protein>